<protein>
    <recommendedName>
        <fullName evidence="2">Hydrophobin</fullName>
    </recommendedName>
</protein>
<evidence type="ECO:0000313" key="3">
    <source>
        <dbReference type="EMBL" id="KAF2088333.1"/>
    </source>
</evidence>
<dbReference type="InterPro" id="IPR001338">
    <property type="entry name" value="Class_I_Hydrophobin"/>
</dbReference>
<evidence type="ECO:0000256" key="1">
    <source>
        <dbReference type="ARBA" id="ARBA00023157"/>
    </source>
</evidence>
<comment type="subcellular location">
    <subcellularLocation>
        <location evidence="2">Secreted</location>
        <location evidence="2">Cell wall</location>
    </subcellularLocation>
</comment>
<sequence length="118" mass="11616">MKASTITSILSLAVFAAAAPSTEKRGSSCTLGKASSQCSSSQTISCCNNDDEVNASGLLGGLIGNILGGSCSGISADILDILDGKDASDVCGSNTVSCCEGSSDTGLINVDLSCLSIL</sequence>
<dbReference type="Proteomes" id="UP000799776">
    <property type="component" value="Unassembled WGS sequence"/>
</dbReference>
<organism evidence="3 4">
    <name type="scientific">Saccharata proteae CBS 121410</name>
    <dbReference type="NCBI Taxonomy" id="1314787"/>
    <lineage>
        <taxon>Eukaryota</taxon>
        <taxon>Fungi</taxon>
        <taxon>Dikarya</taxon>
        <taxon>Ascomycota</taxon>
        <taxon>Pezizomycotina</taxon>
        <taxon>Dothideomycetes</taxon>
        <taxon>Dothideomycetes incertae sedis</taxon>
        <taxon>Botryosphaeriales</taxon>
        <taxon>Saccharataceae</taxon>
        <taxon>Saccharata</taxon>
    </lineage>
</organism>
<dbReference type="GO" id="GO:0005199">
    <property type="term" value="F:structural constituent of cell wall"/>
    <property type="evidence" value="ECO:0007669"/>
    <property type="project" value="InterPro"/>
</dbReference>
<keyword evidence="1 2" id="KW-1015">Disulfide bond</keyword>
<dbReference type="Pfam" id="PF01185">
    <property type="entry name" value="Hydrophobin"/>
    <property type="match status" value="1"/>
</dbReference>
<proteinExistence type="inferred from homology"/>
<keyword evidence="2" id="KW-0732">Signal</keyword>
<comment type="caution">
    <text evidence="3">The sequence shown here is derived from an EMBL/GenBank/DDBJ whole genome shotgun (WGS) entry which is preliminary data.</text>
</comment>
<evidence type="ECO:0000313" key="4">
    <source>
        <dbReference type="Proteomes" id="UP000799776"/>
    </source>
</evidence>
<feature type="signal peptide" evidence="2">
    <location>
        <begin position="1"/>
        <end position="18"/>
    </location>
</feature>
<dbReference type="EMBL" id="ML978717">
    <property type="protein sequence ID" value="KAF2088333.1"/>
    <property type="molecule type" value="Genomic_DNA"/>
</dbReference>
<dbReference type="AlphaFoldDB" id="A0A9P4M0X7"/>
<evidence type="ECO:0000256" key="2">
    <source>
        <dbReference type="RuleBase" id="RU365009"/>
    </source>
</evidence>
<dbReference type="SMART" id="SM00075">
    <property type="entry name" value="HYDRO"/>
    <property type="match status" value="1"/>
</dbReference>
<feature type="chain" id="PRO_5040540775" description="Hydrophobin" evidence="2">
    <location>
        <begin position="19"/>
        <end position="118"/>
    </location>
</feature>
<dbReference type="OrthoDB" id="3763335at2759"/>
<name>A0A9P4M0X7_9PEZI</name>
<keyword evidence="2" id="KW-0134">Cell wall</keyword>
<dbReference type="GO" id="GO:0009277">
    <property type="term" value="C:fungal-type cell wall"/>
    <property type="evidence" value="ECO:0007669"/>
    <property type="project" value="InterPro"/>
</dbReference>
<gene>
    <name evidence="3" type="ORF">K490DRAFT_65010</name>
</gene>
<keyword evidence="2" id="KW-0964">Secreted</keyword>
<accession>A0A9P4M0X7</accession>
<keyword evidence="4" id="KW-1185">Reference proteome</keyword>
<comment type="similarity">
    <text evidence="2">Belongs to the fungal hydrophobin family.</text>
</comment>
<reference evidence="3" key="1">
    <citation type="journal article" date="2020" name="Stud. Mycol.">
        <title>101 Dothideomycetes genomes: a test case for predicting lifestyles and emergence of pathogens.</title>
        <authorList>
            <person name="Haridas S."/>
            <person name="Albert R."/>
            <person name="Binder M."/>
            <person name="Bloem J."/>
            <person name="Labutti K."/>
            <person name="Salamov A."/>
            <person name="Andreopoulos B."/>
            <person name="Baker S."/>
            <person name="Barry K."/>
            <person name="Bills G."/>
            <person name="Bluhm B."/>
            <person name="Cannon C."/>
            <person name="Castanera R."/>
            <person name="Culley D."/>
            <person name="Daum C."/>
            <person name="Ezra D."/>
            <person name="Gonzalez J."/>
            <person name="Henrissat B."/>
            <person name="Kuo A."/>
            <person name="Liang C."/>
            <person name="Lipzen A."/>
            <person name="Lutzoni F."/>
            <person name="Magnuson J."/>
            <person name="Mondo S."/>
            <person name="Nolan M."/>
            <person name="Ohm R."/>
            <person name="Pangilinan J."/>
            <person name="Park H.-J."/>
            <person name="Ramirez L."/>
            <person name="Alfaro M."/>
            <person name="Sun H."/>
            <person name="Tritt A."/>
            <person name="Yoshinaga Y."/>
            <person name="Zwiers L.-H."/>
            <person name="Turgeon B."/>
            <person name="Goodwin S."/>
            <person name="Spatafora J."/>
            <person name="Crous P."/>
            <person name="Grigoriev I."/>
        </authorList>
    </citation>
    <scope>NUCLEOTIDE SEQUENCE</scope>
    <source>
        <strain evidence="3">CBS 121410</strain>
    </source>
</reference>